<feature type="binding site" evidence="10">
    <location>
        <position position="416"/>
    </location>
    <ligand>
        <name>[4Fe-4S] cluster</name>
        <dbReference type="ChEBI" id="CHEBI:49883"/>
        <note>4Fe-4S-S-AdoMet</note>
    </ligand>
</feature>
<comment type="catalytic activity">
    <reaction evidence="10">
        <text>5-amino-1-(5-phospho-beta-D-ribosyl)imidazole + S-adenosyl-L-methionine = 4-amino-2-methyl-5-(phosphooxymethyl)pyrimidine + CO + 5'-deoxyadenosine + formate + L-methionine + 3 H(+)</text>
        <dbReference type="Rhea" id="RHEA:24840"/>
        <dbReference type="ChEBI" id="CHEBI:15378"/>
        <dbReference type="ChEBI" id="CHEBI:15740"/>
        <dbReference type="ChEBI" id="CHEBI:17245"/>
        <dbReference type="ChEBI" id="CHEBI:17319"/>
        <dbReference type="ChEBI" id="CHEBI:57844"/>
        <dbReference type="ChEBI" id="CHEBI:58354"/>
        <dbReference type="ChEBI" id="CHEBI:59789"/>
        <dbReference type="ChEBI" id="CHEBI:137981"/>
        <dbReference type="EC" id="4.1.99.17"/>
    </reaction>
</comment>
<keyword evidence="7 10" id="KW-0408">Iron</keyword>
<dbReference type="SFLD" id="SFLDF00407">
    <property type="entry name" value="phosphomethylpyrimidine_syntha"/>
    <property type="match status" value="1"/>
</dbReference>
<evidence type="ECO:0000256" key="6">
    <source>
        <dbReference type="ARBA" id="ARBA00022977"/>
    </source>
</evidence>
<dbReference type="SFLD" id="SFLDG01114">
    <property type="entry name" value="phosphomethylpyrimidine_syntha"/>
    <property type="match status" value="1"/>
</dbReference>
<dbReference type="InterPro" id="IPR037509">
    <property type="entry name" value="ThiC"/>
</dbReference>
<dbReference type="GO" id="GO:0009228">
    <property type="term" value="P:thiamine biosynthetic process"/>
    <property type="evidence" value="ECO:0007669"/>
    <property type="project" value="UniProtKB-UniRule"/>
</dbReference>
<evidence type="ECO:0000256" key="10">
    <source>
        <dbReference type="HAMAP-Rule" id="MF_00089"/>
    </source>
</evidence>
<comment type="cofactor">
    <cofactor evidence="10">
        <name>[4Fe-4S] cluster</name>
        <dbReference type="ChEBI" id="CHEBI:49883"/>
    </cofactor>
    <text evidence="10">Binds 1 [4Fe-4S] cluster per subunit. The cluster is coordinated with 3 cysteines and an exchangeable S-adenosyl-L-methionine.</text>
</comment>
<proteinExistence type="inferred from homology"/>
<comment type="pathway">
    <text evidence="10">Cofactor biosynthesis; thiamine diphosphate biosynthesis.</text>
</comment>
<organism evidence="11 12">
    <name type="scientific">Labilibaculum antarcticum</name>
    <dbReference type="NCBI Taxonomy" id="1717717"/>
    <lineage>
        <taxon>Bacteria</taxon>
        <taxon>Pseudomonadati</taxon>
        <taxon>Bacteroidota</taxon>
        <taxon>Bacteroidia</taxon>
        <taxon>Marinilabiliales</taxon>
        <taxon>Marinifilaceae</taxon>
        <taxon>Labilibaculum</taxon>
    </lineage>
</organism>
<dbReference type="SFLD" id="SFLDS00113">
    <property type="entry name" value="Radical_SAM_Phosphomethylpyrim"/>
    <property type="match status" value="1"/>
</dbReference>
<feature type="binding site" evidence="10">
    <location>
        <position position="124"/>
    </location>
    <ligand>
        <name>substrate</name>
    </ligand>
</feature>
<reference evidence="11 12" key="1">
    <citation type="journal article" date="2018" name="Mar. Genomics">
        <title>Complete genome sequence of Marinifilaceae bacterium strain SPP2, isolated from the Antarctic marine sediment.</title>
        <authorList>
            <person name="Watanabe M."/>
            <person name="Kojima H."/>
            <person name="Fukui M."/>
        </authorList>
    </citation>
    <scope>NUCLEOTIDE SEQUENCE [LARGE SCALE GENOMIC DNA]</scope>
    <source>
        <strain evidence="11 12">SPP2</strain>
    </source>
</reference>
<feature type="binding site" evidence="10">
    <location>
        <position position="269"/>
    </location>
    <ligand>
        <name>Zn(2+)</name>
        <dbReference type="ChEBI" id="CHEBI:29105"/>
    </ligand>
</feature>
<dbReference type="KEGG" id="mbas:ALGA_3766"/>
<feature type="binding site" evidence="10">
    <location>
        <position position="265"/>
    </location>
    <ligand>
        <name>substrate</name>
    </ligand>
</feature>
<keyword evidence="6 10" id="KW-0784">Thiamine biosynthesis</keyword>
<dbReference type="PANTHER" id="PTHR30557">
    <property type="entry name" value="THIAMINE BIOSYNTHESIS PROTEIN THIC"/>
    <property type="match status" value="1"/>
</dbReference>
<evidence type="ECO:0000256" key="3">
    <source>
        <dbReference type="ARBA" id="ARBA00022691"/>
    </source>
</evidence>
<name>A0A1Y1CNQ0_9BACT</name>
<keyword evidence="2 10" id="KW-0004">4Fe-4S</keyword>
<keyword evidence="8 10" id="KW-0411">Iron-sulfur</keyword>
<protein>
    <recommendedName>
        <fullName evidence="10">Phosphomethylpyrimidine synthase</fullName>
        <ecNumber evidence="10">4.1.99.17</ecNumber>
    </recommendedName>
    <alternativeName>
        <fullName evidence="10">Hydroxymethylpyrimidine phosphate synthase</fullName>
        <shortName evidence="10">HMP-P synthase</shortName>
        <shortName evidence="10">HMP-phosphate synthase</shortName>
        <shortName evidence="10">HMPP synthase</shortName>
    </alternativeName>
    <alternativeName>
        <fullName evidence="10">Thiamine biosynthesis protein ThiC</fullName>
    </alternativeName>
</protein>
<dbReference type="RefSeq" id="WP_096432034.1">
    <property type="nucleotide sequence ID" value="NZ_AP018042.1"/>
</dbReference>
<sequence length="424" mass="46701">MNTQIEKAKEGIITAEMHIVAKNEKVEVEWLRNEIALGRIVIPKNKNHDFPVIAIGNGLRTKVNANMGTSEKHCHFDEELEKMKVAIHYGADAIMDLSTGGDLHIILQRIIQESSVMVGTVPIYGVATRLLAEGKEIKELDPEDLFREIEIQAKMGVDFMTLHCGVTKVSLSFLENDSRVCGIVSRGGALLKRWMKENGKENPLYEQYDRILDICKQYDVTISLGDGLRPGAGADATDRAQVAELLVLGELVDRARDKGVQVMVEGPGHMPLDQIEANMKLMKRLCGEAPFYVLGPLVTDSAPGYDHIVGAIGGTVAAIHGADFLCYVTPAEHLCLPDVKDVKEGVIASRIAAHSADLVNNVGGARDRDLTISKARYDLDWESMFQNSIDPEMARKRKMESESSEEDHCTMCGNLCAVKNDKSM</sequence>
<evidence type="ECO:0000256" key="8">
    <source>
        <dbReference type="ARBA" id="ARBA00023014"/>
    </source>
</evidence>
<feature type="binding site" evidence="10">
    <location>
        <begin position="226"/>
        <end position="229"/>
    </location>
    <ligand>
        <name>substrate</name>
    </ligand>
</feature>
<dbReference type="Gene3D" id="3.20.20.540">
    <property type="entry name" value="Radical SAM ThiC family, central domain"/>
    <property type="match status" value="1"/>
</dbReference>
<dbReference type="UniPathway" id="UPA00060"/>
<dbReference type="GO" id="GO:0070284">
    <property type="term" value="F:phosphomethylpyrimidine synthase activity"/>
    <property type="evidence" value="ECO:0007669"/>
    <property type="project" value="UniProtKB-EC"/>
</dbReference>
<keyword evidence="12" id="KW-1185">Reference proteome</keyword>
<dbReference type="PANTHER" id="PTHR30557:SF1">
    <property type="entry name" value="PHOSPHOMETHYLPYRIMIDINE SYNTHASE, CHLOROPLASTIC"/>
    <property type="match status" value="1"/>
</dbReference>
<feature type="binding site" evidence="10">
    <location>
        <position position="163"/>
    </location>
    <ligand>
        <name>substrate</name>
    </ligand>
</feature>
<dbReference type="Proteomes" id="UP000218267">
    <property type="component" value="Chromosome"/>
</dbReference>
<evidence type="ECO:0000256" key="2">
    <source>
        <dbReference type="ARBA" id="ARBA00022485"/>
    </source>
</evidence>
<feature type="binding site" evidence="10">
    <location>
        <position position="95"/>
    </location>
    <ligand>
        <name>substrate</name>
    </ligand>
</feature>
<evidence type="ECO:0000256" key="1">
    <source>
        <dbReference type="ARBA" id="ARBA00003175"/>
    </source>
</evidence>
<dbReference type="NCBIfam" id="NF009895">
    <property type="entry name" value="PRK13352.1"/>
    <property type="match status" value="1"/>
</dbReference>
<evidence type="ECO:0000256" key="7">
    <source>
        <dbReference type="ARBA" id="ARBA00023004"/>
    </source>
</evidence>
<evidence type="ECO:0000313" key="11">
    <source>
        <dbReference type="EMBL" id="BAX82058.1"/>
    </source>
</evidence>
<dbReference type="FunFam" id="3.20.20.540:FF:000001">
    <property type="entry name" value="Phosphomethylpyrimidine synthase"/>
    <property type="match status" value="1"/>
</dbReference>
<feature type="binding site" evidence="10">
    <location>
        <position position="333"/>
    </location>
    <ligand>
        <name>Zn(2+)</name>
        <dbReference type="ChEBI" id="CHEBI:29105"/>
    </ligand>
</feature>
<feature type="binding site" evidence="10">
    <location>
        <position position="412"/>
    </location>
    <ligand>
        <name>[4Fe-4S] cluster</name>
        <dbReference type="ChEBI" id="CHEBI:49883"/>
        <note>4Fe-4S-S-AdoMet</note>
    </ligand>
</feature>
<dbReference type="NCBIfam" id="TIGR00190">
    <property type="entry name" value="thiC"/>
    <property type="match status" value="1"/>
</dbReference>
<evidence type="ECO:0000256" key="4">
    <source>
        <dbReference type="ARBA" id="ARBA00022723"/>
    </source>
</evidence>
<comment type="function">
    <text evidence="1 10">Catalyzes the synthesis of the hydroxymethylpyrimidine phosphate (HMP-P) moiety of thiamine from aminoimidazole ribotide (AIR) in a radical S-adenosyl-L-methionine (SAM)-dependent reaction.</text>
</comment>
<dbReference type="GO" id="GO:0051539">
    <property type="term" value="F:4 iron, 4 sulfur cluster binding"/>
    <property type="evidence" value="ECO:0007669"/>
    <property type="project" value="UniProtKB-KW"/>
</dbReference>
<keyword evidence="4 10" id="KW-0479">Metal-binding</keyword>
<dbReference type="EC" id="4.1.99.17" evidence="10"/>
<dbReference type="GO" id="GO:0009229">
    <property type="term" value="P:thiamine diphosphate biosynthetic process"/>
    <property type="evidence" value="ECO:0007669"/>
    <property type="project" value="UniProtKB-UniRule"/>
</dbReference>
<evidence type="ECO:0000256" key="5">
    <source>
        <dbReference type="ARBA" id="ARBA00022833"/>
    </source>
</evidence>
<evidence type="ECO:0000313" key="12">
    <source>
        <dbReference type="Proteomes" id="UP000218267"/>
    </source>
</evidence>
<gene>
    <name evidence="10" type="primary">thiC</name>
    <name evidence="11" type="ORF">ALGA_3766</name>
</gene>
<dbReference type="GO" id="GO:0008270">
    <property type="term" value="F:zinc ion binding"/>
    <property type="evidence" value="ECO:0007669"/>
    <property type="project" value="UniProtKB-UniRule"/>
</dbReference>
<keyword evidence="9 10" id="KW-0456">Lyase</keyword>
<dbReference type="AlphaFoldDB" id="A0A1Y1CNQ0"/>
<comment type="similarity">
    <text evidence="10">Belongs to the ThiC family.</text>
</comment>
<feature type="binding site" evidence="10">
    <location>
        <position position="292"/>
    </location>
    <ligand>
        <name>substrate</name>
    </ligand>
</feature>
<dbReference type="OrthoDB" id="9805897at2"/>
<evidence type="ECO:0000256" key="9">
    <source>
        <dbReference type="ARBA" id="ARBA00023239"/>
    </source>
</evidence>
<dbReference type="EMBL" id="AP018042">
    <property type="protein sequence ID" value="BAX82058.1"/>
    <property type="molecule type" value="Genomic_DNA"/>
</dbReference>
<dbReference type="InterPro" id="IPR002817">
    <property type="entry name" value="ThiC/BzaA/B"/>
</dbReference>
<dbReference type="Pfam" id="PF01964">
    <property type="entry name" value="ThiC_Rad_SAM"/>
    <property type="match status" value="1"/>
</dbReference>
<dbReference type="HAMAP" id="MF_00089">
    <property type="entry name" value="ThiC"/>
    <property type="match status" value="1"/>
</dbReference>
<keyword evidence="5 10" id="KW-0862">Zinc</keyword>
<dbReference type="Gene3D" id="6.10.250.620">
    <property type="match status" value="1"/>
</dbReference>
<accession>A0A1Y1CNQ0</accession>
<dbReference type="InterPro" id="IPR038521">
    <property type="entry name" value="ThiC/Bza_core_dom"/>
</dbReference>
<keyword evidence="3 10" id="KW-0949">S-adenosyl-L-methionine</keyword>
<feature type="binding site" evidence="10">
    <location>
        <position position="66"/>
    </location>
    <ligand>
        <name>substrate</name>
    </ligand>
</feature>
<feature type="binding site" evidence="10">
    <location>
        <position position="409"/>
    </location>
    <ligand>
        <name>[4Fe-4S] cluster</name>
        <dbReference type="ChEBI" id="CHEBI:49883"/>
        <note>4Fe-4S-S-AdoMet</note>
    </ligand>
</feature>
<reference evidence="12" key="2">
    <citation type="journal article" date="2020" name="Antonie Van Leeuwenhoek">
        <title>Labilibaculum antarcticum sp. nov., a novel facultative anaerobic, psychrotorelant bacterium isolated from marine sediment of Antarctica.</title>
        <authorList>
            <person name="Watanabe M."/>
            <person name="Kojima H."/>
            <person name="Fukui M."/>
        </authorList>
    </citation>
    <scope>NUCLEOTIDE SEQUENCE [LARGE SCALE GENOMIC DNA]</scope>
    <source>
        <strain evidence="12">SPP2</strain>
    </source>
</reference>
<feature type="binding site" evidence="10">
    <location>
        <begin position="185"/>
        <end position="187"/>
    </location>
    <ligand>
        <name>substrate</name>
    </ligand>
</feature>